<dbReference type="AlphaFoldDB" id="T1CMJ9"/>
<sequence>SWYNRAGVEWVMGFCTETQYEEFIETVPVFEQMLVRSGIHLFKYYLDIDKTEQKRRLKDRLSDPLKQWKMSPIDAVAQKHWKDYSAARNAMFARTHSAMAPWTVVRANDKKRARLSLDHGSARAPGLQGQGPCLAVPRSRDRVCLYQSDRGQWGHRTLSTTCAIHDDRRARSASCRSGNRQPRHTQIIRLLDDAPMRLPHSWRGRWPAAAR</sequence>
<evidence type="ECO:0000259" key="1">
    <source>
        <dbReference type="Pfam" id="PF03976"/>
    </source>
</evidence>
<dbReference type="PANTHER" id="PTHR34383:SF1">
    <property type="entry name" value="ADP-POLYPHOSPHATE PHOSPHOTRANSFERASE"/>
    <property type="match status" value="1"/>
</dbReference>
<comment type="caution">
    <text evidence="2">The sequence shown here is derived from an EMBL/GenBank/DDBJ whole genome shotgun (WGS) entry which is preliminary data.</text>
</comment>
<proteinExistence type="predicted"/>
<dbReference type="InterPro" id="IPR022488">
    <property type="entry name" value="PPK2-related"/>
</dbReference>
<dbReference type="GO" id="GO:0016301">
    <property type="term" value="F:kinase activity"/>
    <property type="evidence" value="ECO:0007669"/>
    <property type="project" value="UniProtKB-KW"/>
</dbReference>
<dbReference type="InterPro" id="IPR027417">
    <property type="entry name" value="P-loop_NTPase"/>
</dbReference>
<feature type="domain" description="Polyphosphate kinase-2-related" evidence="1">
    <location>
        <begin position="1"/>
        <end position="118"/>
    </location>
</feature>
<accession>T1CMJ9</accession>
<keyword evidence="2" id="KW-0418">Kinase</keyword>
<feature type="non-terminal residue" evidence="2">
    <location>
        <position position="1"/>
    </location>
</feature>
<evidence type="ECO:0000313" key="2">
    <source>
        <dbReference type="EMBL" id="EQD69649.1"/>
    </source>
</evidence>
<name>T1CMJ9_9ZZZZ</name>
<dbReference type="Pfam" id="PF03976">
    <property type="entry name" value="PPK2"/>
    <property type="match status" value="1"/>
</dbReference>
<keyword evidence="2" id="KW-0808">Transferase</keyword>
<organism evidence="2">
    <name type="scientific">mine drainage metagenome</name>
    <dbReference type="NCBI Taxonomy" id="410659"/>
    <lineage>
        <taxon>unclassified sequences</taxon>
        <taxon>metagenomes</taxon>
        <taxon>ecological metagenomes</taxon>
    </lineage>
</organism>
<reference evidence="2" key="2">
    <citation type="journal article" date="2014" name="ISME J.">
        <title>Microbial stratification in low pH oxic and suboxic macroscopic growths along an acid mine drainage.</title>
        <authorList>
            <person name="Mendez-Garcia C."/>
            <person name="Mesa V."/>
            <person name="Sprenger R.R."/>
            <person name="Richter M."/>
            <person name="Diez M.S."/>
            <person name="Solano J."/>
            <person name="Bargiela R."/>
            <person name="Golyshina O.V."/>
            <person name="Manteca A."/>
            <person name="Ramos J.L."/>
            <person name="Gallego J.R."/>
            <person name="Llorente I."/>
            <person name="Martins Dos Santos V.A."/>
            <person name="Jensen O.N."/>
            <person name="Pelaez A.I."/>
            <person name="Sanchez J."/>
            <person name="Ferrer M."/>
        </authorList>
    </citation>
    <scope>NUCLEOTIDE SEQUENCE</scope>
</reference>
<gene>
    <name evidence="2" type="ORF">B1A_06786</name>
</gene>
<dbReference type="SUPFAM" id="SSF52540">
    <property type="entry name" value="P-loop containing nucleoside triphosphate hydrolases"/>
    <property type="match status" value="1"/>
</dbReference>
<reference evidence="2" key="1">
    <citation type="submission" date="2013-08" db="EMBL/GenBank/DDBJ databases">
        <authorList>
            <person name="Mendez C."/>
            <person name="Richter M."/>
            <person name="Ferrer M."/>
            <person name="Sanchez J."/>
        </authorList>
    </citation>
    <scope>NUCLEOTIDE SEQUENCE</scope>
</reference>
<dbReference type="Gene3D" id="3.40.50.300">
    <property type="entry name" value="P-loop containing nucleotide triphosphate hydrolases"/>
    <property type="match status" value="1"/>
</dbReference>
<protein>
    <submittedName>
        <fullName evidence="2">Polyphosphate kinase 2</fullName>
    </submittedName>
</protein>
<dbReference type="PANTHER" id="PTHR34383">
    <property type="entry name" value="POLYPHOSPHATE:AMP PHOSPHOTRANSFERASE-RELATED"/>
    <property type="match status" value="1"/>
</dbReference>
<dbReference type="EMBL" id="AUZX01004919">
    <property type="protein sequence ID" value="EQD69649.1"/>
    <property type="molecule type" value="Genomic_DNA"/>
</dbReference>